<dbReference type="InterPro" id="IPR036388">
    <property type="entry name" value="WH-like_DNA-bd_sf"/>
</dbReference>
<dbReference type="InterPro" id="IPR016032">
    <property type="entry name" value="Sig_transdc_resp-reg_C-effctor"/>
</dbReference>
<reference evidence="1 2" key="1">
    <citation type="journal article" date="2000" name="Arch. Microbiol.">
        <title>Rhodobaca bogoriensis gen. nov. and sp. nov., an alkaliphilic purple nonsulfur bacterium from African Rift Valley soda lakes.</title>
        <authorList>
            <person name="Milford A.D."/>
            <person name="Achenbach L.A."/>
            <person name="Jung D.O."/>
            <person name="Madigan M.T."/>
        </authorList>
    </citation>
    <scope>NUCLEOTIDE SEQUENCE [LARGE SCALE GENOMIC DNA]</scope>
    <source>
        <strain evidence="1 2">2376</strain>
    </source>
</reference>
<dbReference type="EMBL" id="JACBXS010000011">
    <property type="protein sequence ID" value="NYS24785.1"/>
    <property type="molecule type" value="Genomic_DNA"/>
</dbReference>
<dbReference type="InterPro" id="IPR051677">
    <property type="entry name" value="AfsR-DnrI-RedD_regulator"/>
</dbReference>
<evidence type="ECO:0000313" key="2">
    <source>
        <dbReference type="Proteomes" id="UP000529417"/>
    </source>
</evidence>
<dbReference type="PANTHER" id="PTHR35807">
    <property type="entry name" value="TRANSCRIPTIONAL REGULATOR REDD-RELATED"/>
    <property type="match status" value="1"/>
</dbReference>
<dbReference type="Gene3D" id="1.25.40.10">
    <property type="entry name" value="Tetratricopeptide repeat domain"/>
    <property type="match status" value="2"/>
</dbReference>
<dbReference type="Proteomes" id="UP000529417">
    <property type="component" value="Unassembled WGS sequence"/>
</dbReference>
<name>A0A7Z0KXZ8_9RHOB</name>
<dbReference type="AlphaFoldDB" id="A0A7Z0KXZ8"/>
<accession>A0A7Z0KXZ8</accession>
<dbReference type="SUPFAM" id="SSF48452">
    <property type="entry name" value="TPR-like"/>
    <property type="match status" value="1"/>
</dbReference>
<dbReference type="SUPFAM" id="SSF46894">
    <property type="entry name" value="C-terminal effector domain of the bipartite response regulators"/>
    <property type="match status" value="1"/>
</dbReference>
<dbReference type="InterPro" id="IPR011990">
    <property type="entry name" value="TPR-like_helical_dom_sf"/>
</dbReference>
<dbReference type="GO" id="GO:0006355">
    <property type="term" value="P:regulation of DNA-templated transcription"/>
    <property type="evidence" value="ECO:0007669"/>
    <property type="project" value="InterPro"/>
</dbReference>
<dbReference type="GO" id="GO:0003677">
    <property type="term" value="F:DNA binding"/>
    <property type="evidence" value="ECO:0007669"/>
    <property type="project" value="InterPro"/>
</dbReference>
<protein>
    <submittedName>
        <fullName evidence="1">SARP family transcriptional regulator</fullName>
    </submittedName>
</protein>
<organism evidence="1 2">
    <name type="scientific">Rhabdonatronobacter sediminivivens</name>
    <dbReference type="NCBI Taxonomy" id="2743469"/>
    <lineage>
        <taxon>Bacteria</taxon>
        <taxon>Pseudomonadati</taxon>
        <taxon>Pseudomonadota</taxon>
        <taxon>Alphaproteobacteria</taxon>
        <taxon>Rhodobacterales</taxon>
        <taxon>Paracoccaceae</taxon>
        <taxon>Rhabdonatronobacter</taxon>
    </lineage>
</organism>
<evidence type="ECO:0000313" key="1">
    <source>
        <dbReference type="EMBL" id="NYS24785.1"/>
    </source>
</evidence>
<comment type="caution">
    <text evidence="1">The sequence shown here is derived from an EMBL/GenBank/DDBJ whole genome shotgun (WGS) entry which is preliminary data.</text>
</comment>
<dbReference type="RefSeq" id="WP_179905488.1">
    <property type="nucleotide sequence ID" value="NZ_JACBXS010000011.1"/>
</dbReference>
<keyword evidence="2" id="KW-1185">Reference proteome</keyword>
<dbReference type="Gene3D" id="1.10.10.10">
    <property type="entry name" value="Winged helix-like DNA-binding domain superfamily/Winged helix DNA-binding domain"/>
    <property type="match status" value="1"/>
</dbReference>
<gene>
    <name evidence="1" type="ORF">HUK65_07240</name>
</gene>
<proteinExistence type="predicted"/>
<sequence>MRVTLRLMGPVRLLGPQGEDLTPRGQKARGVLALLGTASECRMQRSHLQDRLWSESAPQHGANSLRQTLHELRQTLGPDHRAALARGPGWVGLDPQRVQVDLSPVLDAVGQPQEFAADLDIPDPEFEDWLRDMRLHLEDAPAPVPVAPPPPERLRLVVADLEGAAPQAAVLAAMVVHDAVGRASDLLPVDVQHVARLPEGGTGLGLGGMYSAAGDRVMLLLMLRDLATGRPLWTQNLVLPLDAGAPVMRRAVASVIIGLLDGAQKLPGPVPTMPLRDVFSHSRDRLLAADQQMAQFPALAESATGLSLRAHLRYTMVIERKAGDPQTRLDEANAFAARALERAPGNPMALAVASNLHSWRGDTGGAMELARMACRISPDDELAHHALAQALMDAGRDRDAHTALLRASVGPLSILGPANLLLRRSAVQIRLGRFAEAERLAEAALAHAPDNCASLRFLAALRFYRGDEAGAAEALGRLRALEPDFSLELMSEPEYPVTTLRTMGLLGVTRSGL</sequence>